<reference evidence="6 7" key="1">
    <citation type="submission" date="2021-06" db="EMBL/GenBank/DDBJ databases">
        <authorList>
            <person name="Palmer J.M."/>
        </authorList>
    </citation>
    <scope>NUCLEOTIDE SEQUENCE [LARGE SCALE GENOMIC DNA]</scope>
    <source>
        <strain evidence="6 7">GA_2019</strain>
        <tissue evidence="6">Muscle</tissue>
    </source>
</reference>
<sequence length="94" mass="10902">MFSKGRHLALALLPLRFDSFSEPRQFRPVLMEIYWLVYDHEYKAVVDGIETNSVMEIDPDDLTEIFRVGNGSKEVVEVHDFKNVSKRLNKSISS</sequence>
<evidence type="ECO:0000256" key="1">
    <source>
        <dbReference type="ARBA" id="ARBA00004167"/>
    </source>
</evidence>
<comment type="caution">
    <text evidence="6">The sequence shown here is derived from an EMBL/GenBank/DDBJ whole genome shotgun (WGS) entry which is preliminary data.</text>
</comment>
<protein>
    <submittedName>
        <fullName evidence="6">Uncharacterized protein</fullName>
    </submittedName>
</protein>
<evidence type="ECO:0000313" key="7">
    <source>
        <dbReference type="Proteomes" id="UP001476798"/>
    </source>
</evidence>
<keyword evidence="7" id="KW-1185">Reference proteome</keyword>
<keyword evidence="5" id="KW-0325">Glycoprotein</keyword>
<keyword evidence="4" id="KW-0472">Membrane</keyword>
<evidence type="ECO:0000256" key="3">
    <source>
        <dbReference type="ARBA" id="ARBA00022989"/>
    </source>
</evidence>
<dbReference type="PANTHER" id="PTHR14064:SF3">
    <property type="entry name" value="TENOMODULIN"/>
    <property type="match status" value="1"/>
</dbReference>
<evidence type="ECO:0000256" key="4">
    <source>
        <dbReference type="ARBA" id="ARBA00023136"/>
    </source>
</evidence>
<name>A0ABV0NUY9_9TELE</name>
<keyword evidence="3" id="KW-1133">Transmembrane helix</keyword>
<dbReference type="EMBL" id="JAHRIO010051042">
    <property type="protein sequence ID" value="MEQ2175110.1"/>
    <property type="molecule type" value="Genomic_DNA"/>
</dbReference>
<evidence type="ECO:0000256" key="5">
    <source>
        <dbReference type="ARBA" id="ARBA00023180"/>
    </source>
</evidence>
<dbReference type="PANTHER" id="PTHR14064">
    <property type="entry name" value="CHONDROMODULIN-RELATED"/>
    <property type="match status" value="1"/>
</dbReference>
<keyword evidence="2" id="KW-0812">Transmembrane</keyword>
<proteinExistence type="predicted"/>
<dbReference type="Proteomes" id="UP001476798">
    <property type="component" value="Unassembled WGS sequence"/>
</dbReference>
<evidence type="ECO:0000256" key="2">
    <source>
        <dbReference type="ARBA" id="ARBA00022692"/>
    </source>
</evidence>
<comment type="subcellular location">
    <subcellularLocation>
        <location evidence="1">Membrane</location>
        <topology evidence="1">Single-pass membrane protein</topology>
    </subcellularLocation>
</comment>
<gene>
    <name evidence="6" type="ORF">GOODEAATRI_014841</name>
</gene>
<accession>A0ABV0NUY9</accession>
<dbReference type="InterPro" id="IPR043405">
    <property type="entry name" value="Chondromodulin/Tenomodulin"/>
</dbReference>
<evidence type="ECO:0000313" key="6">
    <source>
        <dbReference type="EMBL" id="MEQ2175110.1"/>
    </source>
</evidence>
<organism evidence="6 7">
    <name type="scientific">Goodea atripinnis</name>
    <dbReference type="NCBI Taxonomy" id="208336"/>
    <lineage>
        <taxon>Eukaryota</taxon>
        <taxon>Metazoa</taxon>
        <taxon>Chordata</taxon>
        <taxon>Craniata</taxon>
        <taxon>Vertebrata</taxon>
        <taxon>Euteleostomi</taxon>
        <taxon>Actinopterygii</taxon>
        <taxon>Neopterygii</taxon>
        <taxon>Teleostei</taxon>
        <taxon>Neoteleostei</taxon>
        <taxon>Acanthomorphata</taxon>
        <taxon>Ovalentaria</taxon>
        <taxon>Atherinomorphae</taxon>
        <taxon>Cyprinodontiformes</taxon>
        <taxon>Goodeidae</taxon>
        <taxon>Goodea</taxon>
    </lineage>
</organism>